<evidence type="ECO:0000256" key="1">
    <source>
        <dbReference type="SAM" id="MobiDB-lite"/>
    </source>
</evidence>
<dbReference type="EMBL" id="JAHEPS010000001">
    <property type="protein sequence ID" value="MBT1443966.1"/>
    <property type="molecule type" value="Genomic_DNA"/>
</dbReference>
<reference evidence="2 3" key="1">
    <citation type="submission" date="2021-05" db="EMBL/GenBank/DDBJ databases">
        <title>Shewanella sp. JM162201.</title>
        <authorList>
            <person name="Xu S."/>
            <person name="Li A."/>
        </authorList>
    </citation>
    <scope>NUCLEOTIDE SEQUENCE [LARGE SCALE GENOMIC DNA]</scope>
    <source>
        <strain evidence="2 3">JM162201</strain>
    </source>
</reference>
<keyword evidence="3" id="KW-1185">Reference proteome</keyword>
<evidence type="ECO:0000313" key="2">
    <source>
        <dbReference type="EMBL" id="MBT1443966.1"/>
    </source>
</evidence>
<gene>
    <name evidence="2" type="ORF">KJI95_05430</name>
</gene>
<feature type="region of interest" description="Disordered" evidence="1">
    <location>
        <begin position="51"/>
        <end position="70"/>
    </location>
</feature>
<protein>
    <submittedName>
        <fullName evidence="2">Uncharacterized protein</fullName>
    </submittedName>
</protein>
<name>A0ABS5V2E0_9GAMM</name>
<comment type="caution">
    <text evidence="2">The sequence shown here is derived from an EMBL/GenBank/DDBJ whole genome shotgun (WGS) entry which is preliminary data.</text>
</comment>
<dbReference type="Proteomes" id="UP001195903">
    <property type="component" value="Unassembled WGS sequence"/>
</dbReference>
<organism evidence="2 3">
    <name type="scientific">Shewanella jiangmenensis</name>
    <dbReference type="NCBI Taxonomy" id="2837387"/>
    <lineage>
        <taxon>Bacteria</taxon>
        <taxon>Pseudomonadati</taxon>
        <taxon>Pseudomonadota</taxon>
        <taxon>Gammaproteobacteria</taxon>
        <taxon>Alteromonadales</taxon>
        <taxon>Shewanellaceae</taxon>
        <taxon>Shewanella</taxon>
    </lineage>
</organism>
<sequence length="104" mass="11430">MNLKLQRQLTLLGSQVLIKNLLPPGILQLSGKALLRKKVVPNRPRLNHLTRGTAEAASRQTAPGAPKIPAHNLHYRKSSRRSFLMGYSAQALGIGILAEKSRQC</sequence>
<accession>A0ABS5V2E0</accession>
<proteinExistence type="predicted"/>
<evidence type="ECO:0000313" key="3">
    <source>
        <dbReference type="Proteomes" id="UP001195903"/>
    </source>
</evidence>